<dbReference type="Gene3D" id="2.40.50.140">
    <property type="entry name" value="Nucleic acid-binding proteins"/>
    <property type="match status" value="1"/>
</dbReference>
<dbReference type="AlphaFoldDB" id="A0A9D1WHM9"/>
<dbReference type="EMBL" id="DXEX01000142">
    <property type="protein sequence ID" value="HIX59354.1"/>
    <property type="molecule type" value="Genomic_DNA"/>
</dbReference>
<dbReference type="Gene3D" id="3.40.50.300">
    <property type="entry name" value="P-loop containing nucleotide triphosphate hydrolases"/>
    <property type="match status" value="1"/>
</dbReference>
<dbReference type="InterPro" id="IPR047641">
    <property type="entry name" value="ABC_transpr_MalK/UgpC-like"/>
</dbReference>
<dbReference type="Gene3D" id="2.40.50.100">
    <property type="match status" value="1"/>
</dbReference>
<dbReference type="InterPro" id="IPR012340">
    <property type="entry name" value="NA-bd_OB-fold"/>
</dbReference>
<dbReference type="PANTHER" id="PTHR43875">
    <property type="entry name" value="MALTODEXTRIN IMPORT ATP-BINDING PROTEIN MSMX"/>
    <property type="match status" value="1"/>
</dbReference>
<dbReference type="InterPro" id="IPR008995">
    <property type="entry name" value="Mo/tungstate-bd_C_term_dom"/>
</dbReference>
<protein>
    <submittedName>
        <fullName evidence="5">ABC transporter ATP-binding protein</fullName>
    </submittedName>
</protein>
<dbReference type="Pfam" id="PF00005">
    <property type="entry name" value="ABC_tran"/>
    <property type="match status" value="1"/>
</dbReference>
<dbReference type="CDD" id="cd03301">
    <property type="entry name" value="ABC_MalK_N"/>
    <property type="match status" value="1"/>
</dbReference>
<reference evidence="5" key="2">
    <citation type="submission" date="2021-04" db="EMBL/GenBank/DDBJ databases">
        <authorList>
            <person name="Gilroy R."/>
        </authorList>
    </citation>
    <scope>NUCLEOTIDE SEQUENCE</scope>
    <source>
        <strain evidence="5">ChiSjej1B19-8411</strain>
    </source>
</reference>
<evidence type="ECO:0000313" key="5">
    <source>
        <dbReference type="EMBL" id="HIX59354.1"/>
    </source>
</evidence>
<dbReference type="SUPFAM" id="SSF52540">
    <property type="entry name" value="P-loop containing nucleoside triphosphate hydrolases"/>
    <property type="match status" value="1"/>
</dbReference>
<reference evidence="5" key="1">
    <citation type="journal article" date="2021" name="PeerJ">
        <title>Extensive microbial diversity within the chicken gut microbiome revealed by metagenomics and culture.</title>
        <authorList>
            <person name="Gilroy R."/>
            <person name="Ravi A."/>
            <person name="Getino M."/>
            <person name="Pursley I."/>
            <person name="Horton D.L."/>
            <person name="Alikhan N.F."/>
            <person name="Baker D."/>
            <person name="Gharbi K."/>
            <person name="Hall N."/>
            <person name="Watson M."/>
            <person name="Adriaenssens E.M."/>
            <person name="Foster-Nyarko E."/>
            <person name="Jarju S."/>
            <person name="Secka A."/>
            <person name="Antonio M."/>
            <person name="Oren A."/>
            <person name="Chaudhuri R.R."/>
            <person name="La Ragione R."/>
            <person name="Hildebrand F."/>
            <person name="Pallen M.J."/>
        </authorList>
    </citation>
    <scope>NUCLEOTIDE SEQUENCE</scope>
    <source>
        <strain evidence="5">ChiSjej1B19-8411</strain>
    </source>
</reference>
<dbReference type="GO" id="GO:0005524">
    <property type="term" value="F:ATP binding"/>
    <property type="evidence" value="ECO:0007669"/>
    <property type="project" value="UniProtKB-KW"/>
</dbReference>
<proteinExistence type="predicted"/>
<keyword evidence="3 5" id="KW-0067">ATP-binding</keyword>
<keyword evidence="2" id="KW-0547">Nucleotide-binding</keyword>
<gene>
    <name evidence="5" type="ORF">IAA45_06520</name>
</gene>
<dbReference type="PROSITE" id="PS00211">
    <property type="entry name" value="ABC_TRANSPORTER_1"/>
    <property type="match status" value="1"/>
</dbReference>
<feature type="domain" description="ABC transporter" evidence="4">
    <location>
        <begin position="4"/>
        <end position="234"/>
    </location>
</feature>
<evidence type="ECO:0000313" key="6">
    <source>
        <dbReference type="Proteomes" id="UP000886817"/>
    </source>
</evidence>
<dbReference type="GO" id="GO:0140359">
    <property type="term" value="F:ABC-type transporter activity"/>
    <property type="evidence" value="ECO:0007669"/>
    <property type="project" value="InterPro"/>
</dbReference>
<keyword evidence="1" id="KW-0813">Transport</keyword>
<dbReference type="Proteomes" id="UP000886817">
    <property type="component" value="Unassembled WGS sequence"/>
</dbReference>
<dbReference type="PANTHER" id="PTHR43875:SF1">
    <property type="entry name" value="OSMOPROTECTIVE COMPOUNDS UPTAKE ATP-BINDING PROTEIN GGTA"/>
    <property type="match status" value="1"/>
</dbReference>
<evidence type="ECO:0000256" key="1">
    <source>
        <dbReference type="ARBA" id="ARBA00022448"/>
    </source>
</evidence>
<dbReference type="SUPFAM" id="SSF50331">
    <property type="entry name" value="MOP-like"/>
    <property type="match status" value="1"/>
</dbReference>
<sequence>MNTIRFEHVSKSYGKTEVIKDLNLEIPSGQRVILLGPSGCGKTTTLRMIAGLEEITGGDLYMGESRVNDVESGDRNVAMVFQNYALFPHMTVYKNIAFGLRTYKLTKAEIQEKVEAIMGVLELKEYKDRLPRQLSGGQRQRVALARAAVKNARYFLLDEPLSNLDAQLRAQARKELVKLHEMNHPTFVYVTHDQIEAMTIGQKVVLMYGGNIQMADTPYNIYHRPINVFTARFIGSPPMNILKVRLTEGKLKIGHDLVELEDDWLALLTRTGKDEFYLGIRPEEVLLSHRDDGNCVQIAVKYAENYGNRLGIYFDIEEAECVASVEIGQGLGSSSQVFWSLKPSKLSFFDVETEKNIGYPEKYQKQENETLLHAEQLLHLQGA</sequence>
<evidence type="ECO:0000259" key="4">
    <source>
        <dbReference type="PROSITE" id="PS50893"/>
    </source>
</evidence>
<evidence type="ECO:0000256" key="3">
    <source>
        <dbReference type="ARBA" id="ARBA00022840"/>
    </source>
</evidence>
<accession>A0A9D1WHM9</accession>
<dbReference type="InterPro" id="IPR003593">
    <property type="entry name" value="AAA+_ATPase"/>
</dbReference>
<organism evidence="5 6">
    <name type="scientific">Candidatus Blautia gallistercoris</name>
    <dbReference type="NCBI Taxonomy" id="2838490"/>
    <lineage>
        <taxon>Bacteria</taxon>
        <taxon>Bacillati</taxon>
        <taxon>Bacillota</taxon>
        <taxon>Clostridia</taxon>
        <taxon>Lachnospirales</taxon>
        <taxon>Lachnospiraceae</taxon>
        <taxon>Blautia</taxon>
    </lineage>
</organism>
<dbReference type="SMART" id="SM00382">
    <property type="entry name" value="AAA"/>
    <property type="match status" value="1"/>
</dbReference>
<dbReference type="Pfam" id="PF17912">
    <property type="entry name" value="OB_MalK"/>
    <property type="match status" value="1"/>
</dbReference>
<dbReference type="InterPro" id="IPR040582">
    <property type="entry name" value="OB_MalK-like"/>
</dbReference>
<dbReference type="PROSITE" id="PS50893">
    <property type="entry name" value="ABC_TRANSPORTER_2"/>
    <property type="match status" value="1"/>
</dbReference>
<comment type="caution">
    <text evidence="5">The sequence shown here is derived from an EMBL/GenBank/DDBJ whole genome shotgun (WGS) entry which is preliminary data.</text>
</comment>
<evidence type="ECO:0000256" key="2">
    <source>
        <dbReference type="ARBA" id="ARBA00022741"/>
    </source>
</evidence>
<dbReference type="GO" id="GO:0016887">
    <property type="term" value="F:ATP hydrolysis activity"/>
    <property type="evidence" value="ECO:0007669"/>
    <property type="project" value="InterPro"/>
</dbReference>
<dbReference type="InterPro" id="IPR015855">
    <property type="entry name" value="ABC_transpr_MalK-like"/>
</dbReference>
<dbReference type="GO" id="GO:0008643">
    <property type="term" value="P:carbohydrate transport"/>
    <property type="evidence" value="ECO:0007669"/>
    <property type="project" value="InterPro"/>
</dbReference>
<dbReference type="GO" id="GO:0055052">
    <property type="term" value="C:ATP-binding cassette (ABC) transporter complex, substrate-binding subunit-containing"/>
    <property type="evidence" value="ECO:0007669"/>
    <property type="project" value="TreeGrafter"/>
</dbReference>
<dbReference type="FunFam" id="3.40.50.300:FF:000042">
    <property type="entry name" value="Maltose/maltodextrin ABC transporter, ATP-binding protein"/>
    <property type="match status" value="1"/>
</dbReference>
<dbReference type="InterPro" id="IPR017871">
    <property type="entry name" value="ABC_transporter-like_CS"/>
</dbReference>
<dbReference type="InterPro" id="IPR027417">
    <property type="entry name" value="P-loop_NTPase"/>
</dbReference>
<dbReference type="InterPro" id="IPR003439">
    <property type="entry name" value="ABC_transporter-like_ATP-bd"/>
</dbReference>
<name>A0A9D1WHM9_9FIRM</name>